<feature type="compositionally biased region" description="Polar residues" evidence="1">
    <location>
        <begin position="19"/>
        <end position="28"/>
    </location>
</feature>
<sequence>MNDDLPPIIPVMSDPQPPHTTNKSSLNISAPPPHISSYPPLQISSPPPPPLPRPIDDIEDDEGHRSTHSSEDEEEFEIANRLDFNDFIAMTDNVYDGDDGKYKLAYMSNVKPMKDVKDWLKPDPNKHVKPPLLVRGIGRPRKQRMRAEDENENGHIQKNRKMTCIKCKGI</sequence>
<evidence type="ECO:0000313" key="3">
    <source>
        <dbReference type="Proteomes" id="UP000631114"/>
    </source>
</evidence>
<evidence type="ECO:0000256" key="1">
    <source>
        <dbReference type="SAM" id="MobiDB-lite"/>
    </source>
</evidence>
<dbReference type="Proteomes" id="UP000631114">
    <property type="component" value="Unassembled WGS sequence"/>
</dbReference>
<keyword evidence="3" id="KW-1185">Reference proteome</keyword>
<evidence type="ECO:0000313" key="2">
    <source>
        <dbReference type="EMBL" id="KAF9624522.1"/>
    </source>
</evidence>
<feature type="compositionally biased region" description="Low complexity" evidence="1">
    <location>
        <begin position="35"/>
        <end position="44"/>
    </location>
</feature>
<comment type="caution">
    <text evidence="2">The sequence shown here is derived from an EMBL/GenBank/DDBJ whole genome shotgun (WGS) entry which is preliminary data.</text>
</comment>
<name>A0A835IXM8_9MAGN</name>
<feature type="region of interest" description="Disordered" evidence="1">
    <location>
        <begin position="1"/>
        <end position="75"/>
    </location>
</feature>
<dbReference type="EMBL" id="JADFTS010000001">
    <property type="protein sequence ID" value="KAF9624522.1"/>
    <property type="molecule type" value="Genomic_DNA"/>
</dbReference>
<reference evidence="2 3" key="1">
    <citation type="submission" date="2020-10" db="EMBL/GenBank/DDBJ databases">
        <title>The Coptis chinensis genome and diversification of protoberbering-type alkaloids.</title>
        <authorList>
            <person name="Wang B."/>
            <person name="Shu S."/>
            <person name="Song C."/>
            <person name="Liu Y."/>
        </authorList>
    </citation>
    <scope>NUCLEOTIDE SEQUENCE [LARGE SCALE GENOMIC DNA]</scope>
    <source>
        <strain evidence="2">HL-2020</strain>
        <tissue evidence="2">Leaf</tissue>
    </source>
</reference>
<dbReference type="AlphaFoldDB" id="A0A835IXM8"/>
<protein>
    <submittedName>
        <fullName evidence="2">Uncharacterized protein</fullName>
    </submittedName>
</protein>
<gene>
    <name evidence="2" type="ORF">IFM89_011635</name>
</gene>
<organism evidence="2 3">
    <name type="scientific">Coptis chinensis</name>
    <dbReference type="NCBI Taxonomy" id="261450"/>
    <lineage>
        <taxon>Eukaryota</taxon>
        <taxon>Viridiplantae</taxon>
        <taxon>Streptophyta</taxon>
        <taxon>Embryophyta</taxon>
        <taxon>Tracheophyta</taxon>
        <taxon>Spermatophyta</taxon>
        <taxon>Magnoliopsida</taxon>
        <taxon>Ranunculales</taxon>
        <taxon>Ranunculaceae</taxon>
        <taxon>Coptidoideae</taxon>
        <taxon>Coptis</taxon>
    </lineage>
</organism>
<proteinExistence type="predicted"/>
<accession>A0A835IXM8</accession>